<gene>
    <name evidence="2" type="ORF">GWO12_12425</name>
</gene>
<sequence>MTIRETLSGRRIAVIGAGPIGLEAALYAENLGADVCVYERGDVAQHVAEWGHIEMFTPFEMNHTSLGRATLEAAGHEPPANDAFLIAGEWRDAYLRPLAERTPLADALALGAGVTAVGREDLLKGEHIGNGVRSKAPFRLLIERDGAERYEEADWVIDCSGSWSRPNWLGAGGVPAIGEREARELIAYHPIDVAGSERGRYAGRRTLLVGDGLSAATSAVALTALAREDPGSGFVWATRSNGPAPVGPIPDDPLDRRVALTADANALATEPAPGCEWLPGTTVRAVRWQADLGHFEVLLMTPDGGRAEEFDRVIANVGYMPDNSIYRELQVHECYASGAPMKLAAQLLAATAEAGGDCLQLGGFGPDVLVNPEPGFYILGMKSYGRNSAFLLQTGYEQVRDVFQLITGDTGLDLYADAAVAR</sequence>
<protein>
    <submittedName>
        <fullName evidence="2">NAD-binding protein</fullName>
    </submittedName>
</protein>
<accession>A0AAE5CDJ4</accession>
<feature type="domain" description="FAD/NAD(P)-binding" evidence="1">
    <location>
        <begin position="4"/>
        <end position="42"/>
    </location>
</feature>
<dbReference type="SUPFAM" id="SSF51905">
    <property type="entry name" value="FAD/NAD(P)-binding domain"/>
    <property type="match status" value="1"/>
</dbReference>
<dbReference type="PRINTS" id="PR00411">
    <property type="entry name" value="PNDRDTASEI"/>
</dbReference>
<dbReference type="PRINTS" id="PR00368">
    <property type="entry name" value="FADPNR"/>
</dbReference>
<reference evidence="2 3" key="1">
    <citation type="submission" date="2020-01" db="EMBL/GenBank/DDBJ databases">
        <title>Genomes assembled from Gulf of Kutch pelagic sediment metagenomes.</title>
        <authorList>
            <person name="Chandrashekar M."/>
            <person name="Mahajan M.S."/>
            <person name="Dave K.J."/>
            <person name="Vatsa P."/>
            <person name="Nathani N.M."/>
        </authorList>
    </citation>
    <scope>NUCLEOTIDE SEQUENCE [LARGE SCALE GENOMIC DNA]</scope>
    <source>
        <strain evidence="2">KS3-K002</strain>
    </source>
</reference>
<dbReference type="Pfam" id="PF07992">
    <property type="entry name" value="Pyr_redox_2"/>
    <property type="match status" value="1"/>
</dbReference>
<evidence type="ECO:0000313" key="2">
    <source>
        <dbReference type="EMBL" id="NIR75899.1"/>
    </source>
</evidence>
<dbReference type="EMBL" id="JAACAK010000099">
    <property type="protein sequence ID" value="NIR75899.1"/>
    <property type="molecule type" value="Genomic_DNA"/>
</dbReference>
<evidence type="ECO:0000259" key="1">
    <source>
        <dbReference type="Pfam" id="PF07992"/>
    </source>
</evidence>
<dbReference type="InterPro" id="IPR023753">
    <property type="entry name" value="FAD/NAD-binding_dom"/>
</dbReference>
<dbReference type="Proteomes" id="UP000702544">
    <property type="component" value="Unassembled WGS sequence"/>
</dbReference>
<dbReference type="InterPro" id="IPR036188">
    <property type="entry name" value="FAD/NAD-bd_sf"/>
</dbReference>
<dbReference type="AlphaFoldDB" id="A0AAE5CDJ4"/>
<evidence type="ECO:0000313" key="3">
    <source>
        <dbReference type="Proteomes" id="UP000702544"/>
    </source>
</evidence>
<name>A0AAE5CDJ4_9BACT</name>
<dbReference type="GO" id="GO:0016491">
    <property type="term" value="F:oxidoreductase activity"/>
    <property type="evidence" value="ECO:0007669"/>
    <property type="project" value="InterPro"/>
</dbReference>
<proteinExistence type="predicted"/>
<organism evidence="2 3">
    <name type="scientific">Candidatus Kutchimonas denitrificans</name>
    <dbReference type="NCBI Taxonomy" id="3056748"/>
    <lineage>
        <taxon>Bacteria</taxon>
        <taxon>Pseudomonadati</taxon>
        <taxon>Gemmatimonadota</taxon>
        <taxon>Gemmatimonadia</taxon>
        <taxon>Candidatus Palauibacterales</taxon>
        <taxon>Candidatus Palauibacteraceae</taxon>
        <taxon>Candidatus Kutchimonas</taxon>
    </lineage>
</organism>
<comment type="caution">
    <text evidence="2">The sequence shown here is derived from an EMBL/GenBank/DDBJ whole genome shotgun (WGS) entry which is preliminary data.</text>
</comment>
<dbReference type="Gene3D" id="3.50.50.60">
    <property type="entry name" value="FAD/NAD(P)-binding domain"/>
    <property type="match status" value="1"/>
</dbReference>